<dbReference type="RefSeq" id="WP_206294796.1">
    <property type="nucleotide sequence ID" value="NZ_CP063458.1"/>
</dbReference>
<evidence type="ECO:0000313" key="1">
    <source>
        <dbReference type="EMBL" id="QOV91499.1"/>
    </source>
</evidence>
<dbReference type="KEGG" id="hbs:IPV69_09135"/>
<sequence length="249" mass="28182">MHWTKDEIVKAVKKLYAQGRDLSYNAMASRQQALVSAAAYHFGSYRTAVEKAGVDYAEVTRRPRWTRQKIIALIKAARRKDDDLHWSAVTKRRDELGRAAFASLQPRLFGSWDRALTASGLDADDVNRYRKWDREHILFELKGRYKGHEPLNSGAIQRDDPGLHAASVRHFGSYDAALKAAKIDPVKVRERKRWDKAEVIKSIKAAKRSGKKLSDSSIRKEEPALYGAAVRLFGSFTLARTAAGVKFVR</sequence>
<evidence type="ECO:0000313" key="2">
    <source>
        <dbReference type="Proteomes" id="UP000593765"/>
    </source>
</evidence>
<gene>
    <name evidence="1" type="ORF">IPV69_09135</name>
</gene>
<keyword evidence="2" id="KW-1185">Reference proteome</keyword>
<organism evidence="1 2">
    <name type="scientific">Humisphaera borealis</name>
    <dbReference type="NCBI Taxonomy" id="2807512"/>
    <lineage>
        <taxon>Bacteria</taxon>
        <taxon>Pseudomonadati</taxon>
        <taxon>Planctomycetota</taxon>
        <taxon>Phycisphaerae</taxon>
        <taxon>Tepidisphaerales</taxon>
        <taxon>Tepidisphaeraceae</taxon>
        <taxon>Humisphaera</taxon>
    </lineage>
</organism>
<protein>
    <submittedName>
        <fullName evidence="1">Uncharacterized protein</fullName>
    </submittedName>
</protein>
<reference evidence="1 2" key="1">
    <citation type="submission" date="2020-10" db="EMBL/GenBank/DDBJ databases">
        <title>Wide distribution of Phycisphaera-like planctomycetes from WD2101 soil group in peatlands and genome analysis of the first cultivated representative.</title>
        <authorList>
            <person name="Dedysh S.N."/>
            <person name="Beletsky A.V."/>
            <person name="Ivanova A."/>
            <person name="Kulichevskaya I.S."/>
            <person name="Suzina N.E."/>
            <person name="Philippov D.A."/>
            <person name="Rakitin A.L."/>
            <person name="Mardanov A.V."/>
            <person name="Ravin N.V."/>
        </authorList>
    </citation>
    <scope>NUCLEOTIDE SEQUENCE [LARGE SCALE GENOMIC DNA]</scope>
    <source>
        <strain evidence="1 2">M1803</strain>
    </source>
</reference>
<dbReference type="EMBL" id="CP063458">
    <property type="protein sequence ID" value="QOV91499.1"/>
    <property type="molecule type" value="Genomic_DNA"/>
</dbReference>
<accession>A0A7M2X1L7</accession>
<dbReference type="Proteomes" id="UP000593765">
    <property type="component" value="Chromosome"/>
</dbReference>
<proteinExistence type="predicted"/>
<name>A0A7M2X1L7_9BACT</name>
<dbReference type="AlphaFoldDB" id="A0A7M2X1L7"/>